<dbReference type="Pfam" id="PF08704">
    <property type="entry name" value="GCD14"/>
    <property type="match status" value="1"/>
</dbReference>
<comment type="subcellular location">
    <subcellularLocation>
        <location evidence="1">Nucleus</location>
    </subcellularLocation>
</comment>
<evidence type="ECO:0000256" key="2">
    <source>
        <dbReference type="ARBA" id="ARBA00012796"/>
    </source>
</evidence>
<evidence type="ECO:0000259" key="11">
    <source>
        <dbReference type="Pfam" id="PF08704"/>
    </source>
</evidence>
<dbReference type="STRING" id="1296120.A0A1B9GMP6"/>
<keyword evidence="8" id="KW-0539">Nucleus</keyword>
<dbReference type="GO" id="GO:0030488">
    <property type="term" value="P:tRNA methylation"/>
    <property type="evidence" value="ECO:0007669"/>
    <property type="project" value="InterPro"/>
</dbReference>
<evidence type="ECO:0000256" key="1">
    <source>
        <dbReference type="ARBA" id="ARBA00004123"/>
    </source>
</evidence>
<dbReference type="Gene3D" id="3.10.330.20">
    <property type="match status" value="1"/>
</dbReference>
<feature type="compositionally biased region" description="Polar residues" evidence="10">
    <location>
        <begin position="340"/>
        <end position="351"/>
    </location>
</feature>
<dbReference type="GO" id="GO:0031515">
    <property type="term" value="C:tRNA (m1A) methyltransferase complex"/>
    <property type="evidence" value="ECO:0007669"/>
    <property type="project" value="InterPro"/>
</dbReference>
<dbReference type="InterPro" id="IPR014816">
    <property type="entry name" value="tRNA_MeTrfase_Gcd14"/>
</dbReference>
<feature type="domain" description="tRNA (adenine(58)-N(1))-methyltransferase catalytic subunit TRM61 C-terminal" evidence="11">
    <location>
        <begin position="82"/>
        <end position="402"/>
    </location>
</feature>
<dbReference type="PANTHER" id="PTHR12133:SF2">
    <property type="entry name" value="TRNA (ADENINE(58)-N(1))-METHYLTRANSFERASE CATALYTIC SUBUNIT TRMT61A"/>
    <property type="match status" value="1"/>
</dbReference>
<dbReference type="GO" id="GO:0005634">
    <property type="term" value="C:nucleus"/>
    <property type="evidence" value="ECO:0007669"/>
    <property type="project" value="UniProtKB-SubCell"/>
</dbReference>
<dbReference type="AlphaFoldDB" id="A0A1B9GMP6"/>
<sequence>MEVDTDTIPLGESSLSAKSIFHSRPTIEEGDLVIVYMARDNMNAIVVTPGEEFHNKYGRYAHTDFIGQKFGSKLHSPPPHSGYLHLLRPTPELWTLSLPHRTQILYLPDISYITMRLGVRVGGKVMEAGTGSGSMTHSLSRTVGPAGTVMSFEYHQPRYEKALEEFKSHGLSNVTLQHRNVCKDGFGDASGVEGIFLDLPAPWEAIPHAMKTLRPDIITRICCFSPCLEQVLKTVSTLRSEGFFDIFTQEVLIRTHELVPPPNADPSHLGTVTSIVDRLQHHEKRKEERRAIQMRTAREKSRQATKEGEASATVDGGASNATTHGHAAGEVGTKRKHDQTGPSSSRSQSQVGTIPATETTEPEVTVGTAPRWIEPQTQLNSAVITKPSAEMKGHTSYLTFACYYPESIRASLAAQEAEYAERAASESRAATPVGSRVAQLAAESREAGTRREGSQETEYGDASLDEVFGTLTEEDMIALAQF</sequence>
<dbReference type="InterPro" id="IPR049470">
    <property type="entry name" value="TRM61_C"/>
</dbReference>
<dbReference type="PANTHER" id="PTHR12133">
    <property type="entry name" value="TRNA (ADENINE(58)-N(1))-METHYLTRANSFERASE"/>
    <property type="match status" value="1"/>
</dbReference>
<gene>
    <name evidence="12" type="ORF">I316_06008</name>
</gene>
<dbReference type="Gene3D" id="3.40.50.150">
    <property type="entry name" value="Vaccinia Virus protein VP39"/>
    <property type="match status" value="1"/>
</dbReference>
<feature type="region of interest" description="Disordered" evidence="10">
    <location>
        <begin position="441"/>
        <end position="463"/>
    </location>
</feature>
<feature type="compositionally biased region" description="Basic and acidic residues" evidence="10">
    <location>
        <begin position="443"/>
        <end position="454"/>
    </location>
</feature>
<keyword evidence="4 12" id="KW-0489">Methyltransferase</keyword>
<evidence type="ECO:0000256" key="4">
    <source>
        <dbReference type="ARBA" id="ARBA00022603"/>
    </source>
</evidence>
<reference evidence="12 13" key="1">
    <citation type="submission" date="2013-07" db="EMBL/GenBank/DDBJ databases">
        <title>The Genome Sequence of Cryptococcus heveanensis BCC8398.</title>
        <authorList>
            <consortium name="The Broad Institute Genome Sequencing Platform"/>
            <person name="Cuomo C."/>
            <person name="Litvintseva A."/>
            <person name="Chen Y."/>
            <person name="Heitman J."/>
            <person name="Sun S."/>
            <person name="Springer D."/>
            <person name="Dromer F."/>
            <person name="Young S.K."/>
            <person name="Zeng Q."/>
            <person name="Gargeya S."/>
            <person name="Fitzgerald M."/>
            <person name="Abouelleil A."/>
            <person name="Alvarado L."/>
            <person name="Berlin A.M."/>
            <person name="Chapman S.B."/>
            <person name="Dewar J."/>
            <person name="Goldberg J."/>
            <person name="Griggs A."/>
            <person name="Gujja S."/>
            <person name="Hansen M."/>
            <person name="Howarth C."/>
            <person name="Imamovic A."/>
            <person name="Larimer J."/>
            <person name="McCowan C."/>
            <person name="Murphy C."/>
            <person name="Pearson M."/>
            <person name="Priest M."/>
            <person name="Roberts A."/>
            <person name="Saif S."/>
            <person name="Shea T."/>
            <person name="Sykes S."/>
            <person name="Wortman J."/>
            <person name="Nusbaum C."/>
            <person name="Birren B."/>
        </authorList>
    </citation>
    <scope>NUCLEOTIDE SEQUENCE [LARGE SCALE GENOMIC DNA]</scope>
    <source>
        <strain evidence="12 13">BCC8398</strain>
    </source>
</reference>
<name>A0A1B9GMP6_9TREE</name>
<evidence type="ECO:0000256" key="9">
    <source>
        <dbReference type="ARBA" id="ARBA00033309"/>
    </source>
</evidence>
<evidence type="ECO:0000256" key="7">
    <source>
        <dbReference type="ARBA" id="ARBA00022694"/>
    </source>
</evidence>
<keyword evidence="7" id="KW-0819">tRNA processing</keyword>
<evidence type="ECO:0000313" key="13">
    <source>
        <dbReference type="Proteomes" id="UP000092666"/>
    </source>
</evidence>
<dbReference type="EC" id="2.1.1.220" evidence="2"/>
<reference evidence="13" key="2">
    <citation type="submission" date="2013-12" db="EMBL/GenBank/DDBJ databases">
        <title>Evolution of pathogenesis and genome organization in the Tremellales.</title>
        <authorList>
            <person name="Cuomo C."/>
            <person name="Litvintseva A."/>
            <person name="Heitman J."/>
            <person name="Chen Y."/>
            <person name="Sun S."/>
            <person name="Springer D."/>
            <person name="Dromer F."/>
            <person name="Young S."/>
            <person name="Zeng Q."/>
            <person name="Chapman S."/>
            <person name="Gujja S."/>
            <person name="Saif S."/>
            <person name="Birren B."/>
        </authorList>
    </citation>
    <scope>NUCLEOTIDE SEQUENCE [LARGE SCALE GENOMIC DNA]</scope>
    <source>
        <strain evidence="13">BCC8398</strain>
    </source>
</reference>
<evidence type="ECO:0000313" key="12">
    <source>
        <dbReference type="EMBL" id="OCF32340.1"/>
    </source>
</evidence>
<feature type="region of interest" description="Disordered" evidence="10">
    <location>
        <begin position="278"/>
        <end position="365"/>
    </location>
</feature>
<dbReference type="GO" id="GO:0160107">
    <property type="term" value="F:tRNA (adenine(58)-N1)-methyltransferase activity"/>
    <property type="evidence" value="ECO:0007669"/>
    <property type="project" value="UniProtKB-EC"/>
</dbReference>
<keyword evidence="5 12" id="KW-0808">Transferase</keyword>
<keyword evidence="6" id="KW-0949">S-adenosyl-L-methionine</keyword>
<feature type="compositionally biased region" description="Low complexity" evidence="10">
    <location>
        <begin position="352"/>
        <end position="365"/>
    </location>
</feature>
<dbReference type="OrthoDB" id="1925287at2759"/>
<keyword evidence="13" id="KW-1185">Reference proteome</keyword>
<dbReference type="FunFam" id="3.40.50.150:FF:000247">
    <property type="entry name" value="tRNA (adenine(58)-N(1))-methyltransferase catalytic subunit TRM61"/>
    <property type="match status" value="1"/>
</dbReference>
<evidence type="ECO:0000256" key="8">
    <source>
        <dbReference type="ARBA" id="ARBA00023242"/>
    </source>
</evidence>
<accession>A0A1B9GMP6</accession>
<dbReference type="PROSITE" id="PS51620">
    <property type="entry name" value="SAM_TRM61"/>
    <property type="match status" value="1"/>
</dbReference>
<dbReference type="Proteomes" id="UP000092666">
    <property type="component" value="Unassembled WGS sequence"/>
</dbReference>
<feature type="compositionally biased region" description="Basic and acidic residues" evidence="10">
    <location>
        <begin position="285"/>
        <end position="309"/>
    </location>
</feature>
<dbReference type="SUPFAM" id="SSF53335">
    <property type="entry name" value="S-adenosyl-L-methionine-dependent methyltransferases"/>
    <property type="match status" value="1"/>
</dbReference>
<protein>
    <recommendedName>
        <fullName evidence="3">tRNA (adenine(58)-N(1))-methyltransferase catalytic subunit TRM61</fullName>
        <ecNumber evidence="2">2.1.1.220</ecNumber>
    </recommendedName>
    <alternativeName>
        <fullName evidence="9">tRNA(m1A58)-methyltransferase subunit TRM61</fullName>
    </alternativeName>
</protein>
<dbReference type="EMBL" id="KI669509">
    <property type="protein sequence ID" value="OCF32340.1"/>
    <property type="molecule type" value="Genomic_DNA"/>
</dbReference>
<proteinExistence type="predicted"/>
<organism evidence="12 13">
    <name type="scientific">Kwoniella heveanensis BCC8398</name>
    <dbReference type="NCBI Taxonomy" id="1296120"/>
    <lineage>
        <taxon>Eukaryota</taxon>
        <taxon>Fungi</taxon>
        <taxon>Dikarya</taxon>
        <taxon>Basidiomycota</taxon>
        <taxon>Agaricomycotina</taxon>
        <taxon>Tremellomycetes</taxon>
        <taxon>Tremellales</taxon>
        <taxon>Cryptococcaceae</taxon>
        <taxon>Kwoniella</taxon>
    </lineage>
</organism>
<evidence type="ECO:0000256" key="5">
    <source>
        <dbReference type="ARBA" id="ARBA00022679"/>
    </source>
</evidence>
<evidence type="ECO:0000256" key="3">
    <source>
        <dbReference type="ARBA" id="ARBA00015963"/>
    </source>
</evidence>
<evidence type="ECO:0000256" key="6">
    <source>
        <dbReference type="ARBA" id="ARBA00022691"/>
    </source>
</evidence>
<evidence type="ECO:0000256" key="10">
    <source>
        <dbReference type="SAM" id="MobiDB-lite"/>
    </source>
</evidence>
<dbReference type="InterPro" id="IPR029063">
    <property type="entry name" value="SAM-dependent_MTases_sf"/>
</dbReference>